<keyword evidence="2" id="KW-1185">Reference proteome</keyword>
<proteinExistence type="predicted"/>
<gene>
    <name evidence="1" type="ORF">KIPB_014841</name>
</gene>
<organism evidence="1 2">
    <name type="scientific">Kipferlia bialata</name>
    <dbReference type="NCBI Taxonomy" id="797122"/>
    <lineage>
        <taxon>Eukaryota</taxon>
        <taxon>Metamonada</taxon>
        <taxon>Carpediemonas-like organisms</taxon>
        <taxon>Kipferlia</taxon>
    </lineage>
</organism>
<protein>
    <submittedName>
        <fullName evidence="1">Uncharacterized protein</fullName>
    </submittedName>
</protein>
<dbReference type="EMBL" id="BDIP01007899">
    <property type="protein sequence ID" value="GCA64621.1"/>
    <property type="molecule type" value="Genomic_DNA"/>
</dbReference>
<evidence type="ECO:0000313" key="1">
    <source>
        <dbReference type="EMBL" id="GCA64621.1"/>
    </source>
</evidence>
<dbReference type="Proteomes" id="UP000265618">
    <property type="component" value="Unassembled WGS sequence"/>
</dbReference>
<feature type="non-terminal residue" evidence="1">
    <location>
        <position position="1"/>
    </location>
</feature>
<accession>A0A391NTQ3</accession>
<comment type="caution">
    <text evidence="1">The sequence shown here is derived from an EMBL/GenBank/DDBJ whole genome shotgun (WGS) entry which is preliminary data.</text>
</comment>
<reference evidence="1 2" key="1">
    <citation type="journal article" date="2018" name="PLoS ONE">
        <title>The draft genome of Kipferlia bialata reveals reductive genome evolution in fornicate parasites.</title>
        <authorList>
            <person name="Tanifuji G."/>
            <person name="Takabayashi S."/>
            <person name="Kume K."/>
            <person name="Takagi M."/>
            <person name="Nakayama T."/>
            <person name="Kamikawa R."/>
            <person name="Inagaki Y."/>
            <person name="Hashimoto T."/>
        </authorList>
    </citation>
    <scope>NUCLEOTIDE SEQUENCE [LARGE SCALE GENOMIC DNA]</scope>
    <source>
        <strain evidence="1">NY0173</strain>
    </source>
</reference>
<name>A0A391NTQ3_9EUKA</name>
<sequence length="24" mass="2644">VSFNASLPLDTLTPRFGVGFAFRM</sequence>
<evidence type="ECO:0000313" key="2">
    <source>
        <dbReference type="Proteomes" id="UP000265618"/>
    </source>
</evidence>
<dbReference type="AlphaFoldDB" id="A0A391NTQ3"/>